<dbReference type="PROSITE" id="PS50995">
    <property type="entry name" value="HTH_MARR_2"/>
    <property type="match status" value="1"/>
</dbReference>
<feature type="domain" description="HTH marR-type" evidence="4">
    <location>
        <begin position="1"/>
        <end position="122"/>
    </location>
</feature>
<evidence type="ECO:0000256" key="2">
    <source>
        <dbReference type="ARBA" id="ARBA00023125"/>
    </source>
</evidence>
<dbReference type="InterPro" id="IPR036390">
    <property type="entry name" value="WH_DNA-bd_sf"/>
</dbReference>
<name>A0A0H2M6W3_VARPD</name>
<dbReference type="PROSITE" id="PS01117">
    <property type="entry name" value="HTH_MARR_1"/>
    <property type="match status" value="1"/>
</dbReference>
<dbReference type="PRINTS" id="PR00598">
    <property type="entry name" value="HTHMARR"/>
</dbReference>
<dbReference type="PANTHER" id="PTHR33164:SF104">
    <property type="entry name" value="TRANSCRIPTIONAL REGULATORY PROTEIN"/>
    <property type="match status" value="1"/>
</dbReference>
<comment type="caution">
    <text evidence="5">The sequence shown here is derived from an EMBL/GenBank/DDBJ whole genome shotgun (WGS) entry which is preliminary data.</text>
</comment>
<dbReference type="GO" id="GO:0006950">
    <property type="term" value="P:response to stress"/>
    <property type="evidence" value="ECO:0007669"/>
    <property type="project" value="TreeGrafter"/>
</dbReference>
<dbReference type="InterPro" id="IPR000835">
    <property type="entry name" value="HTH_MarR-typ"/>
</dbReference>
<dbReference type="Proteomes" id="UP000035170">
    <property type="component" value="Unassembled WGS sequence"/>
</dbReference>
<dbReference type="InterPro" id="IPR039422">
    <property type="entry name" value="MarR/SlyA-like"/>
</dbReference>
<dbReference type="PATRIC" id="fig|34073.19.peg.6248"/>
<evidence type="ECO:0000259" key="4">
    <source>
        <dbReference type="PROSITE" id="PS50995"/>
    </source>
</evidence>
<dbReference type="PANTHER" id="PTHR33164">
    <property type="entry name" value="TRANSCRIPTIONAL REGULATOR, MARR FAMILY"/>
    <property type="match status" value="1"/>
</dbReference>
<reference evidence="5 6" key="1">
    <citation type="submission" date="2015-03" db="EMBL/GenBank/DDBJ databases">
        <title>Genome sequence of Variovorax paradoxus TBEA6.</title>
        <authorList>
            <person name="Poehlein A."/>
            <person name="Schuldes J."/>
            <person name="Wuebbeler J.H."/>
            <person name="Hiessl S."/>
            <person name="Steinbuechel A."/>
            <person name="Daniel R."/>
        </authorList>
    </citation>
    <scope>NUCLEOTIDE SEQUENCE [LARGE SCALE GENOMIC DNA]</scope>
    <source>
        <strain evidence="5 6">TBEA6</strain>
    </source>
</reference>
<dbReference type="GO" id="GO:0003700">
    <property type="term" value="F:DNA-binding transcription factor activity"/>
    <property type="evidence" value="ECO:0007669"/>
    <property type="project" value="InterPro"/>
</dbReference>
<evidence type="ECO:0000256" key="1">
    <source>
        <dbReference type="ARBA" id="ARBA00023015"/>
    </source>
</evidence>
<evidence type="ECO:0000313" key="6">
    <source>
        <dbReference type="Proteomes" id="UP000035170"/>
    </source>
</evidence>
<protein>
    <submittedName>
        <fullName evidence="5">DNA-binding transcriptional repressor MarR</fullName>
    </submittedName>
</protein>
<dbReference type="Gene3D" id="1.10.10.10">
    <property type="entry name" value="Winged helix-like DNA-binding domain superfamily/Winged helix DNA-binding domain"/>
    <property type="match status" value="1"/>
</dbReference>
<dbReference type="InterPro" id="IPR036388">
    <property type="entry name" value="WH-like_DNA-bd_sf"/>
</dbReference>
<keyword evidence="1" id="KW-0805">Transcription regulation</keyword>
<dbReference type="GO" id="GO:0003677">
    <property type="term" value="F:DNA binding"/>
    <property type="evidence" value="ECO:0007669"/>
    <property type="project" value="UniProtKB-KW"/>
</dbReference>
<dbReference type="SUPFAM" id="SSF46785">
    <property type="entry name" value="Winged helix' DNA-binding domain"/>
    <property type="match status" value="1"/>
</dbReference>
<dbReference type="InterPro" id="IPR023187">
    <property type="entry name" value="Tscrpt_reg_MarR-type_CS"/>
</dbReference>
<accession>A0A0H2M6W3</accession>
<proteinExistence type="predicted"/>
<dbReference type="Pfam" id="PF12802">
    <property type="entry name" value="MarR_2"/>
    <property type="match status" value="1"/>
</dbReference>
<evidence type="ECO:0000313" key="5">
    <source>
        <dbReference type="EMBL" id="KLN52815.1"/>
    </source>
</evidence>
<sequence length="131" mass="13671">MEHDEVGNALGISGAEVRVLMALRRAGAPFRMRPTDLVESLVAPSSSMARQLDHLASRGFIKRVASSADGRVSQVALTRAGVAAADRALQHTQAASPVSAALAELSPAELGLLEELLGKLLRTLAKSSSTD</sequence>
<evidence type="ECO:0000256" key="3">
    <source>
        <dbReference type="ARBA" id="ARBA00023163"/>
    </source>
</evidence>
<keyword evidence="3" id="KW-0804">Transcription</keyword>
<keyword evidence="6" id="KW-1185">Reference proteome</keyword>
<dbReference type="AlphaFoldDB" id="A0A0H2M6W3"/>
<gene>
    <name evidence="5" type="ORF">VPARA_60820</name>
</gene>
<organism evidence="5 6">
    <name type="scientific">Variovorax paradoxus</name>
    <dbReference type="NCBI Taxonomy" id="34073"/>
    <lineage>
        <taxon>Bacteria</taxon>
        <taxon>Pseudomonadati</taxon>
        <taxon>Pseudomonadota</taxon>
        <taxon>Betaproteobacteria</taxon>
        <taxon>Burkholderiales</taxon>
        <taxon>Comamonadaceae</taxon>
        <taxon>Variovorax</taxon>
    </lineage>
</organism>
<keyword evidence="2 5" id="KW-0238">DNA-binding</keyword>
<dbReference type="EMBL" id="JZWI01000044">
    <property type="protein sequence ID" value="KLN52815.1"/>
    <property type="molecule type" value="Genomic_DNA"/>
</dbReference>
<dbReference type="SMART" id="SM00347">
    <property type="entry name" value="HTH_MARR"/>
    <property type="match status" value="1"/>
</dbReference>